<dbReference type="PANTHER" id="PTHR31965">
    <property type="entry name" value="TRANSMEMBRANE PROTEIN 42"/>
    <property type="match status" value="1"/>
</dbReference>
<keyword evidence="1" id="KW-0472">Membrane</keyword>
<keyword evidence="1" id="KW-1133">Transmembrane helix</keyword>
<reference evidence="2 3" key="1">
    <citation type="submission" date="2019-06" db="EMBL/GenBank/DDBJ databases">
        <title>A chromosomal-level reference genome of Carpinus fangiana (Coryloideae, Betulaceae).</title>
        <authorList>
            <person name="Yang X."/>
            <person name="Wang Z."/>
            <person name="Zhang L."/>
            <person name="Hao G."/>
            <person name="Liu J."/>
            <person name="Yang Y."/>
        </authorList>
    </citation>
    <scope>NUCLEOTIDE SEQUENCE [LARGE SCALE GENOMIC DNA]</scope>
    <source>
        <strain evidence="2">Cfa_2016G</strain>
        <tissue evidence="2">Leaf</tissue>
    </source>
</reference>
<evidence type="ECO:0000256" key="1">
    <source>
        <dbReference type="SAM" id="Phobius"/>
    </source>
</evidence>
<keyword evidence="1" id="KW-0812">Transmembrane</keyword>
<gene>
    <name evidence="2" type="ORF">FH972_013916</name>
</gene>
<dbReference type="EMBL" id="CM017325">
    <property type="protein sequence ID" value="KAE8057208.1"/>
    <property type="molecule type" value="Genomic_DNA"/>
</dbReference>
<sequence>MDAGNTKGYAWAVSAGLNAALAAISAKLFTSQFVRYGLVILFNVTMWGCYVNSLKALSSLQATVTNFATNFLSSGLAGYFLFEEALSFKAMELLHSQSVDEAPAPHSGNPLHRIDDDCKPFLTSINGNLTFPSNKALIERAVKLLVFASGKHSPETSSVLSNSSANLEKESIIAMSNKQDVQRWILGADGYHI</sequence>
<organism evidence="2 3">
    <name type="scientific">Carpinus fangiana</name>
    <dbReference type="NCBI Taxonomy" id="176857"/>
    <lineage>
        <taxon>Eukaryota</taxon>
        <taxon>Viridiplantae</taxon>
        <taxon>Streptophyta</taxon>
        <taxon>Embryophyta</taxon>
        <taxon>Tracheophyta</taxon>
        <taxon>Spermatophyta</taxon>
        <taxon>Magnoliopsida</taxon>
        <taxon>eudicotyledons</taxon>
        <taxon>Gunneridae</taxon>
        <taxon>Pentapetalae</taxon>
        <taxon>rosids</taxon>
        <taxon>fabids</taxon>
        <taxon>Fagales</taxon>
        <taxon>Betulaceae</taxon>
        <taxon>Carpinus</taxon>
    </lineage>
</organism>
<feature type="transmembrane region" description="Helical" evidence="1">
    <location>
        <begin position="33"/>
        <end position="53"/>
    </location>
</feature>
<evidence type="ECO:0000313" key="3">
    <source>
        <dbReference type="Proteomes" id="UP000327013"/>
    </source>
</evidence>
<dbReference type="InterPro" id="IPR039632">
    <property type="entry name" value="TMEM42"/>
</dbReference>
<evidence type="ECO:0000313" key="2">
    <source>
        <dbReference type="EMBL" id="KAE8057208.1"/>
    </source>
</evidence>
<accession>A0A5N6RBN8</accession>
<proteinExistence type="predicted"/>
<dbReference type="Proteomes" id="UP000327013">
    <property type="component" value="Chromosome 5"/>
</dbReference>
<protein>
    <submittedName>
        <fullName evidence="2">Uncharacterized protein</fullName>
    </submittedName>
</protein>
<dbReference type="PANTHER" id="PTHR31965:SF1">
    <property type="entry name" value="TRANSMEMBRANE PROTEIN 42"/>
    <property type="match status" value="1"/>
</dbReference>
<keyword evidence="3" id="KW-1185">Reference proteome</keyword>
<dbReference type="OrthoDB" id="5854584at2759"/>
<name>A0A5N6RBN8_9ROSI</name>
<dbReference type="AlphaFoldDB" id="A0A5N6RBN8"/>
<feature type="transmembrane region" description="Helical" evidence="1">
    <location>
        <begin position="59"/>
        <end position="82"/>
    </location>
</feature>